<organism evidence="1 2">
    <name type="scientific">Chytriomyces confervae</name>
    <dbReference type="NCBI Taxonomy" id="246404"/>
    <lineage>
        <taxon>Eukaryota</taxon>
        <taxon>Fungi</taxon>
        <taxon>Fungi incertae sedis</taxon>
        <taxon>Chytridiomycota</taxon>
        <taxon>Chytridiomycota incertae sedis</taxon>
        <taxon>Chytridiomycetes</taxon>
        <taxon>Chytridiales</taxon>
        <taxon>Chytriomycetaceae</taxon>
        <taxon>Chytriomyces</taxon>
    </lineage>
</organism>
<evidence type="ECO:0000313" key="2">
    <source>
        <dbReference type="Proteomes" id="UP000320333"/>
    </source>
</evidence>
<dbReference type="EMBL" id="QEAP01000141">
    <property type="protein sequence ID" value="TPX74148.1"/>
    <property type="molecule type" value="Genomic_DNA"/>
</dbReference>
<reference evidence="1 2" key="1">
    <citation type="journal article" date="2019" name="Sci. Rep.">
        <title>Comparative genomics of chytrid fungi reveal insights into the obligate biotrophic and pathogenic lifestyle of Synchytrium endobioticum.</title>
        <authorList>
            <person name="van de Vossenberg B.T.L.H."/>
            <person name="Warris S."/>
            <person name="Nguyen H.D.T."/>
            <person name="van Gent-Pelzer M.P.E."/>
            <person name="Joly D.L."/>
            <person name="van de Geest H.C."/>
            <person name="Bonants P.J.M."/>
            <person name="Smith D.S."/>
            <person name="Levesque C.A."/>
            <person name="van der Lee T.A.J."/>
        </authorList>
    </citation>
    <scope>NUCLEOTIDE SEQUENCE [LARGE SCALE GENOMIC DNA]</scope>
    <source>
        <strain evidence="1 2">CBS 675.73</strain>
    </source>
</reference>
<keyword evidence="2" id="KW-1185">Reference proteome</keyword>
<proteinExistence type="predicted"/>
<sequence length="149" mass="16641">MHLQCQWCKYESCAAIFFSDVTKSTQSKGLYKPFMDCIRNFAVLPHCIIHGRLTFPSVRHGWGKTECPISEGNGENACLIVVKQMDGSESAHKRFTAFGGGNNHGHYAWAQEYWTEPGIDYVAEAKMNGKSFLSIWKAESETLSVAVNA</sequence>
<dbReference type="AlphaFoldDB" id="A0A507FFS5"/>
<comment type="caution">
    <text evidence="1">The sequence shown here is derived from an EMBL/GenBank/DDBJ whole genome shotgun (WGS) entry which is preliminary data.</text>
</comment>
<protein>
    <submittedName>
        <fullName evidence="1">Uncharacterized protein</fullName>
    </submittedName>
</protein>
<name>A0A507FFS5_9FUNG</name>
<evidence type="ECO:0000313" key="1">
    <source>
        <dbReference type="EMBL" id="TPX74148.1"/>
    </source>
</evidence>
<accession>A0A507FFS5</accession>
<dbReference type="Proteomes" id="UP000320333">
    <property type="component" value="Unassembled WGS sequence"/>
</dbReference>
<gene>
    <name evidence="1" type="ORF">CcCBS67573_g04583</name>
</gene>
<dbReference type="OrthoDB" id="10589481at2759"/>